<dbReference type="EMBL" id="BGPR01025836">
    <property type="protein sequence ID" value="GBN95061.1"/>
    <property type="molecule type" value="Genomic_DNA"/>
</dbReference>
<evidence type="ECO:0000313" key="2">
    <source>
        <dbReference type="EMBL" id="GBN92964.1"/>
    </source>
</evidence>
<protein>
    <submittedName>
        <fullName evidence="1">Uncharacterized protein</fullName>
    </submittedName>
</protein>
<dbReference type="Proteomes" id="UP000499080">
    <property type="component" value="Unassembled WGS sequence"/>
</dbReference>
<comment type="caution">
    <text evidence="1">The sequence shown here is derived from an EMBL/GenBank/DDBJ whole genome shotgun (WGS) entry which is preliminary data.</text>
</comment>
<name>A0A4Y2SY69_ARAVE</name>
<evidence type="ECO:0000313" key="4">
    <source>
        <dbReference type="EMBL" id="GBN95061.1"/>
    </source>
</evidence>
<dbReference type="EMBL" id="BGPR01025821">
    <property type="protein sequence ID" value="GBN95032.1"/>
    <property type="molecule type" value="Genomic_DNA"/>
</dbReference>
<dbReference type="EMBL" id="BGPR01024693">
    <property type="protein sequence ID" value="GBN92964.1"/>
    <property type="molecule type" value="Genomic_DNA"/>
</dbReference>
<evidence type="ECO:0000313" key="1">
    <source>
        <dbReference type="EMBL" id="GBN92921.1"/>
    </source>
</evidence>
<dbReference type="EMBL" id="BGPR01024671">
    <property type="protein sequence ID" value="GBN92921.1"/>
    <property type="molecule type" value="Genomic_DNA"/>
</dbReference>
<reference evidence="1 5" key="1">
    <citation type="journal article" date="2019" name="Sci. Rep.">
        <title>Orb-weaving spider Araneus ventricosus genome elucidates the spidroin gene catalogue.</title>
        <authorList>
            <person name="Kono N."/>
            <person name="Nakamura H."/>
            <person name="Ohtoshi R."/>
            <person name="Moran D.A.P."/>
            <person name="Shinohara A."/>
            <person name="Yoshida Y."/>
            <person name="Fujiwara M."/>
            <person name="Mori M."/>
            <person name="Tomita M."/>
            <person name="Arakawa K."/>
        </authorList>
    </citation>
    <scope>NUCLEOTIDE SEQUENCE [LARGE SCALE GENOMIC DNA]</scope>
</reference>
<dbReference type="AlphaFoldDB" id="A0A4Y2SY69"/>
<keyword evidence="5" id="KW-1185">Reference proteome</keyword>
<proteinExistence type="predicted"/>
<accession>A0A4Y2SY69</accession>
<evidence type="ECO:0000313" key="5">
    <source>
        <dbReference type="Proteomes" id="UP000499080"/>
    </source>
</evidence>
<sequence>MEKDEDEDDTQAKKVVRNEADKGLQTFVKFVEQWPYTLACDVRKLYSIRSEFLRLWRRSCKNADMRDFHVMICVTEKRDQRTSHPVQQRILRLPLLDDFTPERGVRR</sequence>
<organism evidence="1 5">
    <name type="scientific">Araneus ventricosus</name>
    <name type="common">Orbweaver spider</name>
    <name type="synonym">Epeira ventricosa</name>
    <dbReference type="NCBI Taxonomy" id="182803"/>
    <lineage>
        <taxon>Eukaryota</taxon>
        <taxon>Metazoa</taxon>
        <taxon>Ecdysozoa</taxon>
        <taxon>Arthropoda</taxon>
        <taxon>Chelicerata</taxon>
        <taxon>Arachnida</taxon>
        <taxon>Araneae</taxon>
        <taxon>Araneomorphae</taxon>
        <taxon>Entelegynae</taxon>
        <taxon>Araneoidea</taxon>
        <taxon>Araneidae</taxon>
        <taxon>Araneus</taxon>
    </lineage>
</organism>
<gene>
    <name evidence="4" type="ORF">AVEN_16372_1</name>
    <name evidence="1" type="ORF">AVEN_181270_1</name>
    <name evidence="2" type="ORF">AVEN_259216_1</name>
    <name evidence="3" type="ORF">AVEN_4606_1</name>
</gene>
<evidence type="ECO:0000313" key="3">
    <source>
        <dbReference type="EMBL" id="GBN95032.1"/>
    </source>
</evidence>